<keyword evidence="2" id="KW-1185">Reference proteome</keyword>
<gene>
    <name evidence="1" type="ORF">IX92_14375</name>
</gene>
<sequence length="65" mass="7156">MSGFFPRRAESSKDALAEILENLAPAQAESMSLIQHLMNNQVQMGSMVVALARHQATELVNNNDE</sequence>
<evidence type="ECO:0000313" key="2">
    <source>
        <dbReference type="Proteomes" id="UP000030081"/>
    </source>
</evidence>
<name>A0AAN0VZ24_9VIBR</name>
<reference evidence="1 2" key="1">
    <citation type="submission" date="2014-10" db="EMBL/GenBank/DDBJ databases">
        <title>The Complete Genome Sequence for the Shellfish Pathogen Vibrio coralliilyticus RE98 Isolated from a Shellfish Hatchery.</title>
        <authorList>
            <person name="Richards G.P."/>
            <person name="Bono J.L."/>
            <person name="Watson M.A."/>
            <person name="Needleman D.S."/>
        </authorList>
    </citation>
    <scope>NUCLEOTIDE SEQUENCE [LARGE SCALE GENOMIC DNA]</scope>
    <source>
        <strain evidence="1 2">RE98</strain>
    </source>
</reference>
<dbReference type="EMBL" id="CP009617">
    <property type="protein sequence ID" value="AIW20136.1"/>
    <property type="molecule type" value="Genomic_DNA"/>
</dbReference>
<dbReference type="KEGG" id="vcy:IX92_14375"/>
<dbReference type="AlphaFoldDB" id="A0AAN0VZ24"/>
<proteinExistence type="predicted"/>
<accession>A0AAN0VZ24</accession>
<protein>
    <submittedName>
        <fullName evidence="1">Uncharacterized protein</fullName>
    </submittedName>
</protein>
<organism evidence="1 2">
    <name type="scientific">Vibrio coralliilyticus</name>
    <dbReference type="NCBI Taxonomy" id="190893"/>
    <lineage>
        <taxon>Bacteria</taxon>
        <taxon>Pseudomonadati</taxon>
        <taxon>Pseudomonadota</taxon>
        <taxon>Gammaproteobacteria</taxon>
        <taxon>Vibrionales</taxon>
        <taxon>Vibrionaceae</taxon>
        <taxon>Vibrio</taxon>
    </lineage>
</organism>
<evidence type="ECO:0000313" key="1">
    <source>
        <dbReference type="EMBL" id="AIW20136.1"/>
    </source>
</evidence>
<dbReference type="RefSeq" id="WP_019274013.1">
    <property type="nucleotide sequence ID" value="NZ_CP009264.1"/>
</dbReference>
<dbReference type="Proteomes" id="UP000030081">
    <property type="component" value="Chromosome 1"/>
</dbReference>
<dbReference type="KEGG" id="vct:JV59_26455"/>